<dbReference type="RefSeq" id="WP_119477908.1">
    <property type="nucleotide sequence ID" value="NZ_QXML01000005.1"/>
</dbReference>
<comment type="caution">
    <text evidence="2">The sequence shown here is derived from an EMBL/GenBank/DDBJ whole genome shotgun (WGS) entry which is preliminary data.</text>
</comment>
<dbReference type="Pfam" id="PF07396">
    <property type="entry name" value="Porin_O_P"/>
    <property type="match status" value="1"/>
</dbReference>
<feature type="signal peptide" evidence="1">
    <location>
        <begin position="1"/>
        <end position="22"/>
    </location>
</feature>
<protein>
    <recommendedName>
        <fullName evidence="4">Porin</fullName>
    </recommendedName>
</protein>
<name>A0A418PQX1_9BACT</name>
<proteinExistence type="predicted"/>
<evidence type="ECO:0000313" key="3">
    <source>
        <dbReference type="Proteomes" id="UP000283522"/>
    </source>
</evidence>
<gene>
    <name evidence="2" type="ORF">D0X99_11140</name>
</gene>
<dbReference type="InterPro" id="IPR010870">
    <property type="entry name" value="Porin_O/P"/>
</dbReference>
<sequence length="404" mass="47290">MKALKWVKWMLVFVMLPSLVWAQKQERQVGDTTYYKTLIPEEKQGLLKNVSMIANMNYAFRNEFVDGEYVQSRFRNEQFRLEFRGQVHDKVYFRFRDRYTRAQTSESIDNLSRSVDLAYIRVDLSDKWSISAGKMCADWGAWEFDWNPIDIYEYSDIVEYADNFLTGVGFSYTASPKNQWTFQVLDSRTKSFNELYGAQPNFSESKAPLAFVANWRGSLFDGKVKTIWSYSLFNEAQDASGNGANMNYIALGNEFNITSKFRFIYDFKWSDEELDRTGIVSETIPNDLYNYSVANTVYTGHWVNFRYMINQKVHLTFVGMLDIANWKNSFNDPENTTGEEHIRNAWGFIPAVEVYPWDDLNLKFFANWVGRSYDYSEYAQDRFGAKNYTTGRFTVGFISPLAIF</sequence>
<keyword evidence="3" id="KW-1185">Reference proteome</keyword>
<keyword evidence="1" id="KW-0732">Signal</keyword>
<evidence type="ECO:0000256" key="1">
    <source>
        <dbReference type="SAM" id="SignalP"/>
    </source>
</evidence>
<dbReference type="EMBL" id="QXML01000005">
    <property type="protein sequence ID" value="RIW15002.1"/>
    <property type="molecule type" value="Genomic_DNA"/>
</dbReference>
<dbReference type="AlphaFoldDB" id="A0A418PQX1"/>
<accession>A0A418PQX1</accession>
<dbReference type="OrthoDB" id="846879at2"/>
<feature type="chain" id="PRO_5019102158" description="Porin" evidence="1">
    <location>
        <begin position="23"/>
        <end position="404"/>
    </location>
</feature>
<dbReference type="Proteomes" id="UP000283522">
    <property type="component" value="Unassembled WGS sequence"/>
</dbReference>
<reference evidence="2 3" key="1">
    <citation type="submission" date="2018-09" db="EMBL/GenBank/DDBJ databases">
        <authorList>
            <person name="Wang X."/>
            <person name="Du Z."/>
        </authorList>
    </citation>
    <scope>NUCLEOTIDE SEQUENCE [LARGE SCALE GENOMIC DNA]</scope>
    <source>
        <strain evidence="2 3">N3</strain>
    </source>
</reference>
<organism evidence="2 3">
    <name type="scientific">Algoriphagus lacus</name>
    <dbReference type="NCBI Taxonomy" id="2056311"/>
    <lineage>
        <taxon>Bacteria</taxon>
        <taxon>Pseudomonadati</taxon>
        <taxon>Bacteroidota</taxon>
        <taxon>Cytophagia</taxon>
        <taxon>Cytophagales</taxon>
        <taxon>Cyclobacteriaceae</taxon>
        <taxon>Algoriphagus</taxon>
    </lineage>
</organism>
<evidence type="ECO:0000313" key="2">
    <source>
        <dbReference type="EMBL" id="RIW15002.1"/>
    </source>
</evidence>
<evidence type="ECO:0008006" key="4">
    <source>
        <dbReference type="Google" id="ProtNLM"/>
    </source>
</evidence>